<dbReference type="InterPro" id="IPR029058">
    <property type="entry name" value="AB_hydrolase_fold"/>
</dbReference>
<evidence type="ECO:0000256" key="3">
    <source>
        <dbReference type="PROSITE-ProRule" id="PRU10038"/>
    </source>
</evidence>
<accession>A0ABP7JB39</accession>
<proteinExistence type="inferred from homology"/>
<reference evidence="7" key="1">
    <citation type="journal article" date="2019" name="Int. J. Syst. Evol. Microbiol.">
        <title>The Global Catalogue of Microorganisms (GCM) 10K type strain sequencing project: providing services to taxonomists for standard genome sequencing and annotation.</title>
        <authorList>
            <consortium name="The Broad Institute Genomics Platform"/>
            <consortium name="The Broad Institute Genome Sequencing Center for Infectious Disease"/>
            <person name="Wu L."/>
            <person name="Ma J."/>
        </authorList>
    </citation>
    <scope>NUCLEOTIDE SEQUENCE [LARGE SCALE GENOMIC DNA]</scope>
    <source>
        <strain evidence="7">JCM 17017</strain>
    </source>
</reference>
<evidence type="ECO:0000313" key="7">
    <source>
        <dbReference type="Proteomes" id="UP001501624"/>
    </source>
</evidence>
<comment type="similarity">
    <text evidence="1">Belongs to the 'GDXG' lipolytic enzyme family.</text>
</comment>
<keyword evidence="7" id="KW-1185">Reference proteome</keyword>
<evidence type="ECO:0000256" key="2">
    <source>
        <dbReference type="ARBA" id="ARBA00022801"/>
    </source>
</evidence>
<name>A0ABP7JB39_9PSEU</name>
<evidence type="ECO:0000256" key="4">
    <source>
        <dbReference type="SAM" id="MobiDB-lite"/>
    </source>
</evidence>
<feature type="compositionally biased region" description="Low complexity" evidence="4">
    <location>
        <begin position="296"/>
        <end position="306"/>
    </location>
</feature>
<dbReference type="Pfam" id="PF07859">
    <property type="entry name" value="Abhydrolase_3"/>
    <property type="match status" value="1"/>
</dbReference>
<dbReference type="EMBL" id="BAABCM010000011">
    <property type="protein sequence ID" value="GAA3838606.1"/>
    <property type="molecule type" value="Genomic_DNA"/>
</dbReference>
<evidence type="ECO:0000313" key="6">
    <source>
        <dbReference type="EMBL" id="GAA3838606.1"/>
    </source>
</evidence>
<evidence type="ECO:0000256" key="1">
    <source>
        <dbReference type="ARBA" id="ARBA00010515"/>
    </source>
</evidence>
<dbReference type="PROSITE" id="PS01174">
    <property type="entry name" value="LIPASE_GDXG_SER"/>
    <property type="match status" value="1"/>
</dbReference>
<feature type="active site" evidence="3">
    <location>
        <position position="145"/>
    </location>
</feature>
<dbReference type="RefSeq" id="WP_308191132.1">
    <property type="nucleotide sequence ID" value="NZ_BAABCM010000011.1"/>
</dbReference>
<feature type="region of interest" description="Disordered" evidence="4">
    <location>
        <begin position="282"/>
        <end position="306"/>
    </location>
</feature>
<dbReference type="GO" id="GO:0016787">
    <property type="term" value="F:hydrolase activity"/>
    <property type="evidence" value="ECO:0007669"/>
    <property type="project" value="UniProtKB-KW"/>
</dbReference>
<dbReference type="Gene3D" id="3.40.50.1820">
    <property type="entry name" value="alpha/beta hydrolase"/>
    <property type="match status" value="1"/>
</dbReference>
<comment type="caution">
    <text evidence="6">The sequence shown here is derived from an EMBL/GenBank/DDBJ whole genome shotgun (WGS) entry which is preliminary data.</text>
</comment>
<dbReference type="InterPro" id="IPR050300">
    <property type="entry name" value="GDXG_lipolytic_enzyme"/>
</dbReference>
<keyword evidence="2 6" id="KW-0378">Hydrolase</keyword>
<gene>
    <name evidence="6" type="ORF">GCM10022380_65970</name>
</gene>
<organism evidence="6 7">
    <name type="scientific">Amycolatopsis tucumanensis</name>
    <dbReference type="NCBI Taxonomy" id="401106"/>
    <lineage>
        <taxon>Bacteria</taxon>
        <taxon>Bacillati</taxon>
        <taxon>Actinomycetota</taxon>
        <taxon>Actinomycetes</taxon>
        <taxon>Pseudonocardiales</taxon>
        <taxon>Pseudonocardiaceae</taxon>
        <taxon>Amycolatopsis</taxon>
    </lineage>
</organism>
<dbReference type="InterPro" id="IPR033140">
    <property type="entry name" value="Lipase_GDXG_put_SER_AS"/>
</dbReference>
<protein>
    <submittedName>
        <fullName evidence="6">Alpha/beta hydrolase fold domain-containing protein</fullName>
    </submittedName>
</protein>
<dbReference type="InterPro" id="IPR013094">
    <property type="entry name" value="AB_hydrolase_3"/>
</dbReference>
<sequence>MSSWQSRLLAQATSRTIRPLIARAPITPLTLRGARWAIDRAVAGTGRLPAGTTWRRIELPACGAEFVCPAEPAAVTVLYFHGGGFIAGSARAWRPFVAGLRMPVLSVDYRLAPEHRISDAIGDGLSAYRWLIEHTSTPVVFAGDSAGGGLAISVALRARDEGLPVPDGLAVISPWAELGPARPGPADALLSTARVDRVVRLCGTGPEPSAARADLRGLPPTLVVAGERDLLAADSHLVARRLRDAGVPCELRVWPGQGHAFPLARALPESAAALAAITSFLTTRSRSPCPTPPSGTPSATRSRPPP</sequence>
<dbReference type="SUPFAM" id="SSF53474">
    <property type="entry name" value="alpha/beta-Hydrolases"/>
    <property type="match status" value="1"/>
</dbReference>
<dbReference type="PANTHER" id="PTHR48081">
    <property type="entry name" value="AB HYDROLASE SUPERFAMILY PROTEIN C4A8.06C"/>
    <property type="match status" value="1"/>
</dbReference>
<feature type="domain" description="Alpha/beta hydrolase fold-3" evidence="5">
    <location>
        <begin position="77"/>
        <end position="262"/>
    </location>
</feature>
<evidence type="ECO:0000259" key="5">
    <source>
        <dbReference type="Pfam" id="PF07859"/>
    </source>
</evidence>
<dbReference type="Proteomes" id="UP001501624">
    <property type="component" value="Unassembled WGS sequence"/>
</dbReference>
<dbReference type="PANTHER" id="PTHR48081:SF8">
    <property type="entry name" value="ALPHA_BETA HYDROLASE FOLD-3 DOMAIN-CONTAINING PROTEIN-RELATED"/>
    <property type="match status" value="1"/>
</dbReference>